<evidence type="ECO:0000313" key="4">
    <source>
        <dbReference type="EMBL" id="KAH0600515.1"/>
    </source>
</evidence>
<keyword evidence="3" id="KW-0812">Transmembrane</keyword>
<evidence type="ECO:0000256" key="3">
    <source>
        <dbReference type="SAM" id="Phobius"/>
    </source>
</evidence>
<keyword evidence="5" id="KW-1185">Reference proteome</keyword>
<gene>
    <name evidence="4" type="ORF">MHUMG1_01512</name>
</gene>
<dbReference type="Pfam" id="PF04388">
    <property type="entry name" value="Hamartin"/>
    <property type="match status" value="1"/>
</dbReference>
<feature type="transmembrane region" description="Helical" evidence="3">
    <location>
        <begin position="1340"/>
        <end position="1359"/>
    </location>
</feature>
<dbReference type="InterPro" id="IPR027417">
    <property type="entry name" value="P-loop_NTPase"/>
</dbReference>
<accession>A0A9P8MHN6</accession>
<proteinExistence type="predicted"/>
<dbReference type="EMBL" id="JACEFI010000002">
    <property type="protein sequence ID" value="KAH0600515.1"/>
    <property type="molecule type" value="Genomic_DNA"/>
</dbReference>
<keyword evidence="3" id="KW-1133">Transmembrane helix</keyword>
<dbReference type="GO" id="GO:0033596">
    <property type="term" value="C:TSC1-TSC2 complex"/>
    <property type="evidence" value="ECO:0007669"/>
    <property type="project" value="TreeGrafter"/>
</dbReference>
<dbReference type="GO" id="GO:0032007">
    <property type="term" value="P:negative regulation of TOR signaling"/>
    <property type="evidence" value="ECO:0007669"/>
    <property type="project" value="TreeGrafter"/>
</dbReference>
<feature type="region of interest" description="Disordered" evidence="2">
    <location>
        <begin position="912"/>
        <end position="997"/>
    </location>
</feature>
<feature type="region of interest" description="Disordered" evidence="2">
    <location>
        <begin position="454"/>
        <end position="523"/>
    </location>
</feature>
<evidence type="ECO:0008006" key="6">
    <source>
        <dbReference type="Google" id="ProtNLM"/>
    </source>
</evidence>
<protein>
    <recommendedName>
        <fullName evidence="6">Hamartin</fullName>
    </recommendedName>
</protein>
<dbReference type="InterPro" id="IPR040632">
    <property type="entry name" value="Sulfotransfer_4"/>
</dbReference>
<sequence>MASTTSLKELVKTINTFLVDPSLPLPDTFVDTLTTFTQKQEEDDNSAADLLQDSLLSVFDKRVKGNAKAVGPWIAILRRLLPVLQTPERILPWFDACKGILDRADLDKFVVDETVASLMDLITLIDEFQISFAANSAANRIIDRLFQVWMDRFYPALLDGNTSSEYNERLIRHALCNFGKKRPKELFTAMDGYFVQSKYRKSALRFLCDFIQIQPPHLHQVLHTSLFGNLMTCLQHDTSTTIVSAALTTLIMLLPHMPSSLVPHLPALFNIYGRLLFWDREHSRPAEWPDSDGAGPEPAPGWEVATFDPDVDDQSIAHLPNYYTILYGLYPINFMDYIRKPQRYLRHANAANADEVEVQPTEMRHRSETFRRNHLLHPNFYSLTIDSEKTDFGRWIKSEAAEVVAECMGLCLETDLYNFADLSSAEIPGSSPGGINTTAAHGNDGLEKSKADAALLSGPGGKHDSWRNSHLTASDSASSNQTPVTAMRRSSQSSVPSHRDSTGDGRSRTGGTDSPTLTLSPSHPQLQDLIQSNKVIKSGLHQSLANDSVASLALSHQDSVTEKAPPGAPTASAATAPLPLTSHSPFPTSEMSTQVVHLQKQILLLQNDLSFERYLKQQHMAHIGDLRRKQMAEAATEAETQNLIMMNRNLKSRFEDAKKSEMQVKKESEKSRAMAKKWEADLANKLKDLRHKSKKMQAEMEALQRELEESKQEGDKLRKLLCAAEVKELNWKQNMQSIEIHGAEIDRLKAEVERLTRSERDHQAKELERQQMINSATKTESRAEALKMRLDAQENEVQRVKKLFQSQVAALQTQLSEAQEERERPGSNSNLAVESALAASRAKQAELQKQHALLMRKYTALQSSLLDMQSEQPPEQTRATASQHQPMDADYLSLSTSPVVVKARPHRALSNAEATGHNMKSAGGSQSGGTTSGSTLTKEGSGSQAEASGSPISPDQRTFSGLQSRLRRDSRDKSKDDGSNASGKPKKEKKSSGLRGIRGFSNCGVAQQLARYTVLIGQNGRRLLGASCSVTPETAYIVNNTTRSHIVFPLMPGKTRQDTHTKTHPDTSRFPLSAMEKQQKCFATGHGIICAALPRSGTGSLAAALTALGLGPVHHALYITDRREYYAWGQAAWSNMPYFRTASLRAARTLPFYINAVDALLPWTRGDWDRLIGGQRAVTDVASLYTEQLIRAYPEAKVILVERPVDAWKASFGEVVLDNFCCGARGFALGRLGRWAGLPELCILRDIVMGWLGAETGREAWAKMDAAHAEYYAVVRREVPQGQVLEFKPEDGWGPLCEFLGVPVPDGPFPRTNDRAEMLGLLDQAWRKVVVTAAARLRRGVLYLGLVVLALVFFWQWAWGGACVGGRAGCWREEL</sequence>
<feature type="compositionally biased region" description="Low complexity" evidence="2">
    <location>
        <begin position="932"/>
        <end position="950"/>
    </location>
</feature>
<dbReference type="PANTHER" id="PTHR15154">
    <property type="entry name" value="HAMARTIN"/>
    <property type="match status" value="1"/>
</dbReference>
<feature type="compositionally biased region" description="Low complexity" evidence="2">
    <location>
        <begin position="569"/>
        <end position="582"/>
    </location>
</feature>
<evidence type="ECO:0000256" key="1">
    <source>
        <dbReference type="SAM" id="Coils"/>
    </source>
</evidence>
<dbReference type="InterPro" id="IPR016024">
    <property type="entry name" value="ARM-type_fold"/>
</dbReference>
<feature type="compositionally biased region" description="Basic and acidic residues" evidence="2">
    <location>
        <begin position="497"/>
        <end position="507"/>
    </location>
</feature>
<dbReference type="SUPFAM" id="SSF52540">
    <property type="entry name" value="P-loop containing nucleoside triphosphate hydrolases"/>
    <property type="match status" value="1"/>
</dbReference>
<feature type="compositionally biased region" description="Polar residues" evidence="2">
    <location>
        <begin position="468"/>
        <end position="496"/>
    </location>
</feature>
<feature type="compositionally biased region" description="Basic and acidic residues" evidence="2">
    <location>
        <begin position="966"/>
        <end position="978"/>
    </location>
</feature>
<reference evidence="4 5" key="1">
    <citation type="submission" date="2020-07" db="EMBL/GenBank/DDBJ databases">
        <title>Metarhizium humberi genome.</title>
        <authorList>
            <person name="Lysoe E."/>
        </authorList>
    </citation>
    <scope>NUCLEOTIDE SEQUENCE [LARGE SCALE GENOMIC DNA]</scope>
    <source>
        <strain evidence="4 5">ESALQ1638</strain>
    </source>
</reference>
<dbReference type="PANTHER" id="PTHR15154:SF2">
    <property type="entry name" value="HAMARTIN"/>
    <property type="match status" value="1"/>
</dbReference>
<feature type="region of interest" description="Disordered" evidence="2">
    <location>
        <begin position="556"/>
        <end position="587"/>
    </location>
</feature>
<feature type="coiled-coil region" evidence="1">
    <location>
        <begin position="679"/>
        <end position="821"/>
    </location>
</feature>
<name>A0A9P8MHN6_9HYPO</name>
<dbReference type="Proteomes" id="UP000764110">
    <property type="component" value="Unassembled WGS sequence"/>
</dbReference>
<organism evidence="4 5">
    <name type="scientific">Metarhizium humberi</name>
    <dbReference type="NCBI Taxonomy" id="2596975"/>
    <lineage>
        <taxon>Eukaryota</taxon>
        <taxon>Fungi</taxon>
        <taxon>Dikarya</taxon>
        <taxon>Ascomycota</taxon>
        <taxon>Pezizomycotina</taxon>
        <taxon>Sordariomycetes</taxon>
        <taxon>Hypocreomycetidae</taxon>
        <taxon>Hypocreales</taxon>
        <taxon>Clavicipitaceae</taxon>
        <taxon>Metarhizium</taxon>
    </lineage>
</organism>
<keyword evidence="3" id="KW-0472">Membrane</keyword>
<feature type="compositionally biased region" description="Polar residues" evidence="2">
    <location>
        <begin position="867"/>
        <end position="885"/>
    </location>
</feature>
<evidence type="ECO:0000313" key="5">
    <source>
        <dbReference type="Proteomes" id="UP000764110"/>
    </source>
</evidence>
<dbReference type="Pfam" id="PF17784">
    <property type="entry name" value="Sulfotransfer_4"/>
    <property type="match status" value="1"/>
</dbReference>
<dbReference type="SUPFAM" id="SSF48371">
    <property type="entry name" value="ARM repeat"/>
    <property type="match status" value="1"/>
</dbReference>
<evidence type="ECO:0000256" key="2">
    <source>
        <dbReference type="SAM" id="MobiDB-lite"/>
    </source>
</evidence>
<comment type="caution">
    <text evidence="4">The sequence shown here is derived from an EMBL/GenBank/DDBJ whole genome shotgun (WGS) entry which is preliminary data.</text>
</comment>
<dbReference type="Gene3D" id="3.40.50.300">
    <property type="entry name" value="P-loop containing nucleotide triphosphate hydrolases"/>
    <property type="match status" value="1"/>
</dbReference>
<dbReference type="InterPro" id="IPR007483">
    <property type="entry name" value="Hamartin"/>
</dbReference>
<keyword evidence="1" id="KW-0175">Coiled coil</keyword>
<feature type="region of interest" description="Disordered" evidence="2">
    <location>
        <begin position="867"/>
        <end position="886"/>
    </location>
</feature>
<dbReference type="GO" id="GO:0051726">
    <property type="term" value="P:regulation of cell cycle"/>
    <property type="evidence" value="ECO:0007669"/>
    <property type="project" value="TreeGrafter"/>
</dbReference>